<dbReference type="PROSITE" id="PS50195">
    <property type="entry name" value="PX"/>
    <property type="match status" value="1"/>
</dbReference>
<dbReference type="SMART" id="SM00312">
    <property type="entry name" value="PX"/>
    <property type="match status" value="1"/>
</dbReference>
<dbReference type="PANTHER" id="PTHR18896:SF76">
    <property type="entry name" value="PHOSPHOLIPASE"/>
    <property type="match status" value="1"/>
</dbReference>
<evidence type="ECO:0000313" key="11">
    <source>
        <dbReference type="EMBL" id="RKP34653.1"/>
    </source>
</evidence>
<proteinExistence type="predicted"/>
<dbReference type="Pfam" id="PF00614">
    <property type="entry name" value="PLDc"/>
    <property type="match status" value="1"/>
</dbReference>
<organism evidence="11 12">
    <name type="scientific">Dimargaris cristalligena</name>
    <dbReference type="NCBI Taxonomy" id="215637"/>
    <lineage>
        <taxon>Eukaryota</taxon>
        <taxon>Fungi</taxon>
        <taxon>Fungi incertae sedis</taxon>
        <taxon>Zoopagomycota</taxon>
        <taxon>Kickxellomycotina</taxon>
        <taxon>Dimargaritomycetes</taxon>
        <taxon>Dimargaritales</taxon>
        <taxon>Dimargaritaceae</taxon>
        <taxon>Dimargaris</taxon>
    </lineage>
</organism>
<dbReference type="PROSITE" id="PS50003">
    <property type="entry name" value="PH_DOMAIN"/>
    <property type="match status" value="1"/>
</dbReference>
<dbReference type="CDD" id="cd06093">
    <property type="entry name" value="PX_domain"/>
    <property type="match status" value="1"/>
</dbReference>
<evidence type="ECO:0000256" key="4">
    <source>
        <dbReference type="ARBA" id="ARBA00022801"/>
    </source>
</evidence>
<feature type="compositionally biased region" description="Polar residues" evidence="7">
    <location>
        <begin position="166"/>
        <end position="187"/>
    </location>
</feature>
<dbReference type="CDD" id="cd09138">
    <property type="entry name" value="PLDc_vPLD1_2_yPLD_like_1"/>
    <property type="match status" value="1"/>
</dbReference>
<dbReference type="SUPFAM" id="SSF64268">
    <property type="entry name" value="PX domain"/>
    <property type="match status" value="1"/>
</dbReference>
<evidence type="ECO:0000259" key="9">
    <source>
        <dbReference type="PROSITE" id="PS50035"/>
    </source>
</evidence>
<feature type="region of interest" description="Disordered" evidence="7">
    <location>
        <begin position="1"/>
        <end position="197"/>
    </location>
</feature>
<dbReference type="InterPro" id="IPR001849">
    <property type="entry name" value="PH_domain"/>
</dbReference>
<reference evidence="12" key="1">
    <citation type="journal article" date="2018" name="Nat. Microbiol.">
        <title>Leveraging single-cell genomics to expand the fungal tree of life.</title>
        <authorList>
            <person name="Ahrendt S.R."/>
            <person name="Quandt C.A."/>
            <person name="Ciobanu D."/>
            <person name="Clum A."/>
            <person name="Salamov A."/>
            <person name="Andreopoulos B."/>
            <person name="Cheng J.F."/>
            <person name="Woyke T."/>
            <person name="Pelin A."/>
            <person name="Henrissat B."/>
            <person name="Reynolds N.K."/>
            <person name="Benny G.L."/>
            <person name="Smith M.E."/>
            <person name="James T.Y."/>
            <person name="Grigoriev I.V."/>
        </authorList>
    </citation>
    <scope>NUCLEOTIDE SEQUENCE [LARGE SCALE GENOMIC DNA]</scope>
    <source>
        <strain evidence="12">RSA 468</strain>
    </source>
</reference>
<dbReference type="PROSITE" id="PS50035">
    <property type="entry name" value="PLD"/>
    <property type="match status" value="1"/>
</dbReference>
<evidence type="ECO:0000259" key="10">
    <source>
        <dbReference type="PROSITE" id="PS50195"/>
    </source>
</evidence>
<dbReference type="EC" id="3.1.4.4" evidence="2"/>
<keyword evidence="5" id="KW-0442">Lipid degradation</keyword>
<gene>
    <name evidence="11" type="ORF">BJ085DRAFT_35999</name>
</gene>
<sequence length="756" mass="87163">MATVIPAGTVPGELPPPLSEKPQPSPPGPSRQSLPNPIAAWTNNKFRNREKLPHDHGSDTPPQESRRKSSVIELSNLWRSGAHHPKHHPSQPHLGGGAEDDGSSNSNQREERPPMPRTYSSRSHEGNRASPAPSTTPRRKSATNWSQAIANLRQRGHSTPPASIHRGSQSNGPAPGSSRNRIRQSLQRAVRKANAFRSGSQNTRLRRMKAVNNHHSVFPLLGSAMAVPIYFLQRDEKGHKSPPIIWQAMRLSISDSDVTHEQQSYFTFRIELEYGDVKWIVYRRYSEFLRLHYLLTLKYYQGKIPELPSLPSQVNYAMEKAKIYHSEQERARRIQQAALTRRAALEDYLISLLRVMNMHHSFELCAFLELSAVSITKDLGWKGKEGFLDQKIEQLNSNGCLAMFRRGRWRPKWLLVRDSFVALCNTLGDSYPSDVFLADPKFEVLQYHTPLGHNPLHPYRLSISNQNRRIELRGENSRQMQEWYNSFQHIKTQSPWAQPHRFASFAPIRDNTHTCWYVDGEQYFHAVSEAILHARETIFIADWWLSPDLYLRRPPAEHEEFRIDRLLYRKAEEGVEIYIVMYKEVTVSLPLSSLYTKKALRSLHPNIHVQRHPDHVPGGVFYWAHHEKIVVVDSNMAFIGGLDLCYGRFDTHTHRLADYTPLVNRTHGEGEEPILPFMFPGQDYNNARIKDFLNVDKMFYPLIPRERAPRMPWHDVHMGMIGDAARDVARHFIERWNFVKVSKASQRSSLPLLMPM</sequence>
<dbReference type="InterPro" id="IPR001736">
    <property type="entry name" value="PLipase_D/transphosphatidylase"/>
</dbReference>
<evidence type="ECO:0000256" key="1">
    <source>
        <dbReference type="ARBA" id="ARBA00000798"/>
    </source>
</evidence>
<dbReference type="SMART" id="SM00233">
    <property type="entry name" value="PH"/>
    <property type="match status" value="1"/>
</dbReference>
<evidence type="ECO:0000313" key="12">
    <source>
        <dbReference type="Proteomes" id="UP000268162"/>
    </source>
</evidence>
<dbReference type="GO" id="GO:0004630">
    <property type="term" value="F:phospholipase D activity"/>
    <property type="evidence" value="ECO:0007669"/>
    <property type="project" value="UniProtKB-EC"/>
</dbReference>
<dbReference type="GO" id="GO:0035091">
    <property type="term" value="F:phosphatidylinositol binding"/>
    <property type="evidence" value="ECO:0007669"/>
    <property type="project" value="InterPro"/>
</dbReference>
<evidence type="ECO:0000256" key="3">
    <source>
        <dbReference type="ARBA" id="ARBA00022737"/>
    </source>
</evidence>
<accession>A0A4P9ZN17</accession>
<evidence type="ECO:0000256" key="5">
    <source>
        <dbReference type="ARBA" id="ARBA00022963"/>
    </source>
</evidence>
<dbReference type="SMART" id="SM00155">
    <property type="entry name" value="PLDc"/>
    <property type="match status" value="1"/>
</dbReference>
<comment type="catalytic activity">
    <reaction evidence="1">
        <text>a 1,2-diacyl-sn-glycero-3-phosphocholine + H2O = a 1,2-diacyl-sn-glycero-3-phosphate + choline + H(+)</text>
        <dbReference type="Rhea" id="RHEA:14445"/>
        <dbReference type="ChEBI" id="CHEBI:15354"/>
        <dbReference type="ChEBI" id="CHEBI:15377"/>
        <dbReference type="ChEBI" id="CHEBI:15378"/>
        <dbReference type="ChEBI" id="CHEBI:57643"/>
        <dbReference type="ChEBI" id="CHEBI:58608"/>
        <dbReference type="EC" id="3.1.4.4"/>
    </reaction>
</comment>
<feature type="domain" description="PX" evidence="10">
    <location>
        <begin position="246"/>
        <end position="375"/>
    </location>
</feature>
<feature type="compositionally biased region" description="Basic and acidic residues" evidence="7">
    <location>
        <begin position="47"/>
        <end position="58"/>
    </location>
</feature>
<name>A0A4P9ZN17_9FUNG</name>
<keyword evidence="4" id="KW-0378">Hydrolase</keyword>
<dbReference type="Gene3D" id="3.30.870.10">
    <property type="entry name" value="Endonuclease Chain A"/>
    <property type="match status" value="1"/>
</dbReference>
<dbReference type="InterPro" id="IPR036871">
    <property type="entry name" value="PX_dom_sf"/>
</dbReference>
<protein>
    <recommendedName>
        <fullName evidence="2">phospholipase D</fullName>
        <ecNumber evidence="2">3.1.4.4</ecNumber>
    </recommendedName>
</protein>
<dbReference type="Pfam" id="PF00787">
    <property type="entry name" value="PX"/>
    <property type="match status" value="1"/>
</dbReference>
<feature type="non-terminal residue" evidence="11">
    <location>
        <position position="756"/>
    </location>
</feature>
<evidence type="ECO:0000256" key="2">
    <source>
        <dbReference type="ARBA" id="ARBA00012027"/>
    </source>
</evidence>
<dbReference type="Proteomes" id="UP000268162">
    <property type="component" value="Unassembled WGS sequence"/>
</dbReference>
<dbReference type="InterPro" id="IPR001683">
    <property type="entry name" value="PX_dom"/>
</dbReference>
<dbReference type="EMBL" id="ML003121">
    <property type="protein sequence ID" value="RKP34653.1"/>
    <property type="molecule type" value="Genomic_DNA"/>
</dbReference>
<dbReference type="AlphaFoldDB" id="A0A4P9ZN17"/>
<evidence type="ECO:0000256" key="6">
    <source>
        <dbReference type="ARBA" id="ARBA00023098"/>
    </source>
</evidence>
<dbReference type="InterPro" id="IPR015679">
    <property type="entry name" value="PLipase_D_fam"/>
</dbReference>
<feature type="compositionally biased region" description="Polar residues" evidence="7">
    <location>
        <begin position="132"/>
        <end position="149"/>
    </location>
</feature>
<keyword evidence="6" id="KW-0443">Lipid metabolism</keyword>
<dbReference type="SUPFAM" id="SSF56024">
    <property type="entry name" value="Phospholipase D/nuclease"/>
    <property type="match status" value="1"/>
</dbReference>
<feature type="domain" description="PLD phosphodiesterase" evidence="9">
    <location>
        <begin position="621"/>
        <end position="648"/>
    </location>
</feature>
<dbReference type="GO" id="GO:0009395">
    <property type="term" value="P:phospholipid catabolic process"/>
    <property type="evidence" value="ECO:0007669"/>
    <property type="project" value="TreeGrafter"/>
</dbReference>
<evidence type="ECO:0000259" key="8">
    <source>
        <dbReference type="PROSITE" id="PS50003"/>
    </source>
</evidence>
<dbReference type="PANTHER" id="PTHR18896">
    <property type="entry name" value="PHOSPHOLIPASE D"/>
    <property type="match status" value="1"/>
</dbReference>
<feature type="compositionally biased region" description="Pro residues" evidence="7">
    <location>
        <begin position="13"/>
        <end position="29"/>
    </location>
</feature>
<dbReference type="Gene3D" id="3.30.1520.10">
    <property type="entry name" value="Phox-like domain"/>
    <property type="match status" value="1"/>
</dbReference>
<feature type="compositionally biased region" description="Basic residues" evidence="7">
    <location>
        <begin position="81"/>
        <end position="90"/>
    </location>
</feature>
<keyword evidence="12" id="KW-1185">Reference proteome</keyword>
<feature type="domain" description="PH" evidence="8">
    <location>
        <begin position="394"/>
        <end position="492"/>
    </location>
</feature>
<dbReference type="STRING" id="215637.A0A4P9ZN17"/>
<dbReference type="SUPFAM" id="SSF50729">
    <property type="entry name" value="PH domain-like"/>
    <property type="match status" value="1"/>
</dbReference>
<keyword evidence="3" id="KW-0677">Repeat</keyword>
<evidence type="ECO:0000256" key="7">
    <source>
        <dbReference type="SAM" id="MobiDB-lite"/>
    </source>
</evidence>